<dbReference type="Proteomes" id="UP000198263">
    <property type="component" value="Unassembled WGS sequence"/>
</dbReference>
<gene>
    <name evidence="3" type="primary">yjbM</name>
    <name evidence="3" type="ORF">AWB72_00017</name>
</gene>
<dbReference type="InterPro" id="IPR043519">
    <property type="entry name" value="NT_sf"/>
</dbReference>
<organism evidence="3 4">
    <name type="scientific">Caballeronia concitans</name>
    <dbReference type="NCBI Taxonomy" id="1777133"/>
    <lineage>
        <taxon>Bacteria</taxon>
        <taxon>Pseudomonadati</taxon>
        <taxon>Pseudomonadota</taxon>
        <taxon>Betaproteobacteria</taxon>
        <taxon>Burkholderiales</taxon>
        <taxon>Burkholderiaceae</taxon>
        <taxon>Caballeronia</taxon>
    </lineage>
</organism>
<dbReference type="Gene3D" id="1.10.287.860">
    <property type="entry name" value="Nucleotidyltransferase"/>
    <property type="match status" value="1"/>
</dbReference>
<keyword evidence="3" id="KW-0418">Kinase</keyword>
<sequence>MTKHHDIDENSEVFDFSRHKQIAIAKYLPSVGFHADLAATVKLITQEALKRRQIRPHSIEARAKDPESFGRKAAKPSKIDPRRPMYTDPVTDITDKAAIRIITFFPRTVQQIDKMLLEEFFVIEHAVKGESLLEEERFGYQSVHYLLKLNASRTALPEYQRFSEAVIEVQVRTILQHTWAEIEHDIQYKSSSTIPRDIKRRFMSLAGLLEIADREFQAIQDADRDLTEKAQTLISADDDLSTVEITPNSLRTFLDKTLGPDGRMSDFSYDWETRVLMRLGFTSLNQVKEVLSKYDDNQLSRIAEGGRQGQLTRLQHVLLAALGEKFIERHPWAHEDWFQSRRRNILERFRGSNIPIGGYDPQAHESIVQNIASTEELNGGANEPAD</sequence>
<dbReference type="GO" id="GO:0008728">
    <property type="term" value="F:GTP diphosphokinase activity"/>
    <property type="evidence" value="ECO:0007669"/>
    <property type="project" value="UniProtKB-EC"/>
</dbReference>
<proteinExistence type="predicted"/>
<dbReference type="PANTHER" id="PTHR41773">
    <property type="entry name" value="GTP PYROPHOSPHATASE-RELATED"/>
    <property type="match status" value="1"/>
</dbReference>
<dbReference type="SUPFAM" id="SSF81301">
    <property type="entry name" value="Nucleotidyltransferase"/>
    <property type="match status" value="1"/>
</dbReference>
<dbReference type="PANTHER" id="PTHR41773:SF1">
    <property type="entry name" value="RELA_SPOT DOMAIN-CONTAINING PROTEIN"/>
    <property type="match status" value="1"/>
</dbReference>
<dbReference type="AlphaFoldDB" id="A0A658QPX6"/>
<dbReference type="OrthoDB" id="9789634at2"/>
<keyword evidence="4" id="KW-1185">Reference proteome</keyword>
<feature type="domain" description="RelA/SpoT" evidence="2">
    <location>
        <begin position="61"/>
        <end position="194"/>
    </location>
</feature>
<keyword evidence="3" id="KW-0808">Transferase</keyword>
<evidence type="ECO:0000313" key="4">
    <source>
        <dbReference type="Proteomes" id="UP000198263"/>
    </source>
</evidence>
<dbReference type="CDD" id="cd05399">
    <property type="entry name" value="NT_Rel-Spo_like"/>
    <property type="match status" value="1"/>
</dbReference>
<dbReference type="GO" id="GO:0015969">
    <property type="term" value="P:guanosine tetraphosphate metabolic process"/>
    <property type="evidence" value="ECO:0007669"/>
    <property type="project" value="InterPro"/>
</dbReference>
<evidence type="ECO:0000259" key="2">
    <source>
        <dbReference type="SMART" id="SM00954"/>
    </source>
</evidence>
<accession>A0A658QPX6</accession>
<name>A0A658QPX6_9BURK</name>
<dbReference type="Pfam" id="PF04607">
    <property type="entry name" value="RelA_SpoT"/>
    <property type="match status" value="1"/>
</dbReference>
<dbReference type="Gene3D" id="3.30.460.10">
    <property type="entry name" value="Beta Polymerase, domain 2"/>
    <property type="match status" value="1"/>
</dbReference>
<dbReference type="RefSeq" id="WP_084592952.1">
    <property type="nucleotide sequence ID" value="NZ_FCNV02000001.1"/>
</dbReference>
<evidence type="ECO:0000256" key="1">
    <source>
        <dbReference type="SAM" id="MobiDB-lite"/>
    </source>
</evidence>
<dbReference type="SMART" id="SM00954">
    <property type="entry name" value="RelA_SpoT"/>
    <property type="match status" value="1"/>
</dbReference>
<reference evidence="3 4" key="1">
    <citation type="submission" date="2016-01" db="EMBL/GenBank/DDBJ databases">
        <authorList>
            <person name="Peeters C."/>
        </authorList>
    </citation>
    <scope>NUCLEOTIDE SEQUENCE [LARGE SCALE GENOMIC DNA]</scope>
    <source>
        <strain evidence="3">LMG 29315</strain>
    </source>
</reference>
<dbReference type="GO" id="GO:0016301">
    <property type="term" value="F:kinase activity"/>
    <property type="evidence" value="ECO:0007669"/>
    <property type="project" value="UniProtKB-KW"/>
</dbReference>
<comment type="caution">
    <text evidence="3">The sequence shown here is derived from an EMBL/GenBank/DDBJ whole genome shotgun (WGS) entry which is preliminary data.</text>
</comment>
<protein>
    <submittedName>
        <fullName evidence="3">GTP pyrophosphokinase YjbM</fullName>
        <ecNumber evidence="3">2.7.6.5</ecNumber>
    </submittedName>
</protein>
<dbReference type="InterPro" id="IPR007685">
    <property type="entry name" value="RelA_SpoT"/>
</dbReference>
<dbReference type="EC" id="2.7.6.5" evidence="3"/>
<dbReference type="EMBL" id="FCNV02000001">
    <property type="protein sequence ID" value="SAL08897.1"/>
    <property type="molecule type" value="Genomic_DNA"/>
</dbReference>
<evidence type="ECO:0000313" key="3">
    <source>
        <dbReference type="EMBL" id="SAL08897.1"/>
    </source>
</evidence>
<feature type="region of interest" description="Disordered" evidence="1">
    <location>
        <begin position="60"/>
        <end position="87"/>
    </location>
</feature>
<feature type="compositionally biased region" description="Basic and acidic residues" evidence="1">
    <location>
        <begin position="60"/>
        <end position="70"/>
    </location>
</feature>